<evidence type="ECO:0000313" key="2">
    <source>
        <dbReference type="EMBL" id="GAN76908.1"/>
    </source>
</evidence>
<accession>A0A0D6P6T3</accession>
<proteinExistence type="predicted"/>
<dbReference type="AlphaFoldDB" id="A0A0D6P6T3"/>
<name>A0A0D6P6T3_9PROT</name>
<dbReference type="Proteomes" id="UP000032680">
    <property type="component" value="Unassembled WGS sequence"/>
</dbReference>
<evidence type="ECO:0000313" key="3">
    <source>
        <dbReference type="Proteomes" id="UP000032680"/>
    </source>
</evidence>
<dbReference type="EMBL" id="BANB01000188">
    <property type="protein sequence ID" value="GAN76908.1"/>
    <property type="molecule type" value="Genomic_DNA"/>
</dbReference>
<feature type="signal peptide" evidence="1">
    <location>
        <begin position="1"/>
        <end position="22"/>
    </location>
</feature>
<evidence type="ECO:0000256" key="1">
    <source>
        <dbReference type="SAM" id="SignalP"/>
    </source>
</evidence>
<organism evidence="2 3">
    <name type="scientific">Acidisphaera rubrifaciens HS-AP3</name>
    <dbReference type="NCBI Taxonomy" id="1231350"/>
    <lineage>
        <taxon>Bacteria</taxon>
        <taxon>Pseudomonadati</taxon>
        <taxon>Pseudomonadota</taxon>
        <taxon>Alphaproteobacteria</taxon>
        <taxon>Acetobacterales</taxon>
        <taxon>Acetobacteraceae</taxon>
        <taxon>Acidisphaera</taxon>
    </lineage>
</organism>
<gene>
    <name evidence="2" type="ORF">Asru_0188_04</name>
</gene>
<reference evidence="2 3" key="1">
    <citation type="submission" date="2012-11" db="EMBL/GenBank/DDBJ databases">
        <title>Whole genome sequence of Acidisphaera rubrifaciens HS-AP3.</title>
        <authorList>
            <person name="Azuma Y."/>
            <person name="Higashiura N."/>
            <person name="Hirakawa H."/>
            <person name="Matsushita K."/>
        </authorList>
    </citation>
    <scope>NUCLEOTIDE SEQUENCE [LARGE SCALE GENOMIC DNA]</scope>
    <source>
        <strain evidence="2 3">HS-AP3</strain>
    </source>
</reference>
<evidence type="ECO:0008006" key="4">
    <source>
        <dbReference type="Google" id="ProtNLM"/>
    </source>
</evidence>
<protein>
    <recommendedName>
        <fullName evidence="4">Twin-arginine translocation pathway signal</fullName>
    </recommendedName>
</protein>
<keyword evidence="1" id="KW-0732">Signal</keyword>
<feature type="chain" id="PRO_5002309577" description="Twin-arginine translocation pathway signal" evidence="1">
    <location>
        <begin position="23"/>
        <end position="172"/>
    </location>
</feature>
<keyword evidence="3" id="KW-1185">Reference proteome</keyword>
<sequence length="172" mass="18621">MLRGGAAAVPAAALASGGFVAAAISADAAWAQDASHLTPHTMASLVRMARDIYPHDHLADIYYVNAIKPYDAQAGGDAALRTMLEEGIARLDADSQNRHGVTYIGLAWEEQRVGVLRANEDTPFFKKVRSDLIVTLYNQKAVWPKFGYEGASADKGGYIHRGFNDIDWLSSV</sequence>
<comment type="caution">
    <text evidence="2">The sequence shown here is derived from an EMBL/GenBank/DDBJ whole genome shotgun (WGS) entry which is preliminary data.</text>
</comment>